<keyword evidence="3 6" id="KW-0812">Transmembrane</keyword>
<gene>
    <name evidence="7" type="ORF">OCH7691_01742</name>
</gene>
<feature type="transmembrane region" description="Helical" evidence="6">
    <location>
        <begin position="180"/>
        <end position="204"/>
    </location>
</feature>
<sequence>MFNQIAFAGAIEVGFLYGFVALGLFLSFRVLDFPDLTVDGSFPLGAAVAATLITTGTDPYLATLVAVGAGACAGFVTGFLNTRFGILHLLASILTMISLHSINLRIMGRPNIALINEATVLTPLEALGLPRFIILPIVFGLLAIAAKLLLDRFMAGEIGLAMRATGANPRMARANGINTAAMILLGMAIANAFVALAGALFAQANGAADVTMGVGVIVIGLASVIGGEAILSPKTLFRATLACLAGSMLYQFAVALALQADFLGLRAQDLKLITALLVAAALVLPGRGVAVRRMFGRGGAK</sequence>
<feature type="transmembrane region" description="Helical" evidence="6">
    <location>
        <begin position="210"/>
        <end position="232"/>
    </location>
</feature>
<feature type="transmembrane region" description="Helical" evidence="6">
    <location>
        <begin position="272"/>
        <end position="291"/>
    </location>
</feature>
<evidence type="ECO:0000256" key="1">
    <source>
        <dbReference type="ARBA" id="ARBA00004651"/>
    </source>
</evidence>
<dbReference type="InterPro" id="IPR001851">
    <property type="entry name" value="ABC_transp_permease"/>
</dbReference>
<organism evidence="7 8">
    <name type="scientific">Oceanibacterium hippocampi</name>
    <dbReference type="NCBI Taxonomy" id="745714"/>
    <lineage>
        <taxon>Bacteria</taxon>
        <taxon>Pseudomonadati</taxon>
        <taxon>Pseudomonadota</taxon>
        <taxon>Alphaproteobacteria</taxon>
        <taxon>Sneathiellales</taxon>
        <taxon>Sneathiellaceae</taxon>
        <taxon>Oceanibacterium</taxon>
    </lineage>
</organism>
<dbReference type="GO" id="GO:0022857">
    <property type="term" value="F:transmembrane transporter activity"/>
    <property type="evidence" value="ECO:0007669"/>
    <property type="project" value="InterPro"/>
</dbReference>
<feature type="transmembrane region" description="Helical" evidence="6">
    <location>
        <begin position="239"/>
        <end position="260"/>
    </location>
</feature>
<dbReference type="GO" id="GO:0005886">
    <property type="term" value="C:plasma membrane"/>
    <property type="evidence" value="ECO:0007669"/>
    <property type="project" value="UniProtKB-SubCell"/>
</dbReference>
<reference evidence="7 8" key="1">
    <citation type="submission" date="2017-03" db="EMBL/GenBank/DDBJ databases">
        <authorList>
            <person name="Afonso C.L."/>
            <person name="Miller P.J."/>
            <person name="Scott M.A."/>
            <person name="Spackman E."/>
            <person name="Goraichik I."/>
            <person name="Dimitrov K.M."/>
            <person name="Suarez D.L."/>
            <person name="Swayne D.E."/>
        </authorList>
    </citation>
    <scope>NUCLEOTIDE SEQUENCE [LARGE SCALE GENOMIC DNA]</scope>
    <source>
        <strain evidence="7 8">CECT 7691</strain>
    </source>
</reference>
<evidence type="ECO:0000256" key="3">
    <source>
        <dbReference type="ARBA" id="ARBA00022692"/>
    </source>
</evidence>
<dbReference type="RefSeq" id="WP_085882950.1">
    <property type="nucleotide sequence ID" value="NZ_FWFR01000001.1"/>
</dbReference>
<evidence type="ECO:0000256" key="5">
    <source>
        <dbReference type="ARBA" id="ARBA00023136"/>
    </source>
</evidence>
<dbReference type="Pfam" id="PF02653">
    <property type="entry name" value="BPD_transp_2"/>
    <property type="match status" value="1"/>
</dbReference>
<comment type="subcellular location">
    <subcellularLocation>
        <location evidence="1">Cell membrane</location>
        <topology evidence="1">Multi-pass membrane protein</topology>
    </subcellularLocation>
</comment>
<proteinExistence type="predicted"/>
<dbReference type="InParanoid" id="A0A1Y5SHE5"/>
<keyword evidence="8" id="KW-1185">Reference proteome</keyword>
<evidence type="ECO:0000256" key="4">
    <source>
        <dbReference type="ARBA" id="ARBA00022989"/>
    </source>
</evidence>
<feature type="transmembrane region" description="Helical" evidence="6">
    <location>
        <begin position="87"/>
        <end position="108"/>
    </location>
</feature>
<dbReference type="OrthoDB" id="9778389at2"/>
<evidence type="ECO:0000256" key="6">
    <source>
        <dbReference type="SAM" id="Phobius"/>
    </source>
</evidence>
<evidence type="ECO:0000256" key="2">
    <source>
        <dbReference type="ARBA" id="ARBA00022475"/>
    </source>
</evidence>
<dbReference type="Proteomes" id="UP000193200">
    <property type="component" value="Unassembled WGS sequence"/>
</dbReference>
<feature type="transmembrane region" description="Helical" evidence="6">
    <location>
        <begin position="7"/>
        <end position="28"/>
    </location>
</feature>
<protein>
    <submittedName>
        <fullName evidence="7">Branched-chain amino acid transport system / permease component</fullName>
    </submittedName>
</protein>
<accession>A0A1Y5SHE5</accession>
<dbReference type="PANTHER" id="PTHR32196:SF69">
    <property type="entry name" value="BRANCHED-CHAIN AMINO ACID TRANSPORT SYSTEM, PERMEASE PROTEIN"/>
    <property type="match status" value="1"/>
</dbReference>
<feature type="transmembrane region" description="Helical" evidence="6">
    <location>
        <begin position="60"/>
        <end position="80"/>
    </location>
</feature>
<dbReference type="PANTHER" id="PTHR32196">
    <property type="entry name" value="ABC TRANSPORTER PERMEASE PROTEIN YPHD-RELATED-RELATED"/>
    <property type="match status" value="1"/>
</dbReference>
<feature type="transmembrane region" description="Helical" evidence="6">
    <location>
        <begin position="128"/>
        <end position="150"/>
    </location>
</feature>
<dbReference type="CDD" id="cd06574">
    <property type="entry name" value="TM_PBP1_branched-chain-AA_like"/>
    <property type="match status" value="1"/>
</dbReference>
<evidence type="ECO:0000313" key="8">
    <source>
        <dbReference type="Proteomes" id="UP000193200"/>
    </source>
</evidence>
<evidence type="ECO:0000313" key="7">
    <source>
        <dbReference type="EMBL" id="SLN40899.1"/>
    </source>
</evidence>
<dbReference type="EMBL" id="FWFR01000001">
    <property type="protein sequence ID" value="SLN40899.1"/>
    <property type="molecule type" value="Genomic_DNA"/>
</dbReference>
<name>A0A1Y5SHE5_9PROT</name>
<keyword evidence="5 6" id="KW-0472">Membrane</keyword>
<keyword evidence="4 6" id="KW-1133">Transmembrane helix</keyword>
<dbReference type="AlphaFoldDB" id="A0A1Y5SHE5"/>
<keyword evidence="2" id="KW-1003">Cell membrane</keyword>